<reference evidence="11" key="1">
    <citation type="submission" date="2022-08" db="UniProtKB">
        <authorList>
            <consortium name="EnsemblMetazoa"/>
        </authorList>
    </citation>
    <scope>IDENTIFICATION</scope>
    <source>
        <strain evidence="11">EBRO</strain>
    </source>
</reference>
<dbReference type="EnsemblMetazoa" id="AATE011604-RA">
    <property type="protein sequence ID" value="AATE011604-PA.1"/>
    <property type="gene ID" value="AATE011604"/>
</dbReference>
<dbReference type="GO" id="GO:1990525">
    <property type="term" value="F:BIR domain binding"/>
    <property type="evidence" value="ECO:0007669"/>
    <property type="project" value="UniProtKB-ARBA"/>
</dbReference>
<evidence type="ECO:0000313" key="11">
    <source>
        <dbReference type="EnsemblMetazoa" id="AATE011604-PA.1"/>
    </source>
</evidence>
<protein>
    <submittedName>
        <fullName evidence="11">Uncharacterized protein</fullName>
    </submittedName>
</protein>
<dbReference type="GO" id="GO:0004197">
    <property type="term" value="F:cysteine-type endopeptidase activity"/>
    <property type="evidence" value="ECO:0007669"/>
    <property type="project" value="InterPro"/>
</dbReference>
<keyword evidence="6" id="KW-0865">Zymogen</keyword>
<evidence type="ECO:0000256" key="2">
    <source>
        <dbReference type="ARBA" id="ARBA00022670"/>
    </source>
</evidence>
<dbReference type="PIRSF" id="PIRSF038001">
    <property type="entry name" value="Caspase_ICE"/>
    <property type="match status" value="1"/>
</dbReference>
<dbReference type="GO" id="GO:0016322">
    <property type="term" value="P:neuron remodeling"/>
    <property type="evidence" value="ECO:0007669"/>
    <property type="project" value="UniProtKB-ARBA"/>
</dbReference>
<dbReference type="SUPFAM" id="SSF52129">
    <property type="entry name" value="Caspase-like"/>
    <property type="match status" value="1"/>
</dbReference>
<dbReference type="Gene3D" id="3.40.50.1460">
    <property type="match status" value="1"/>
</dbReference>
<dbReference type="GO" id="GO:0006508">
    <property type="term" value="P:proteolysis"/>
    <property type="evidence" value="ECO:0007669"/>
    <property type="project" value="UniProtKB-KW"/>
</dbReference>
<dbReference type="InterPro" id="IPR011600">
    <property type="entry name" value="Pept_C14_caspase"/>
</dbReference>
<feature type="domain" description="Caspase family p10" evidence="9">
    <location>
        <begin position="224"/>
        <end position="319"/>
    </location>
</feature>
<name>A0A182J578_ANOAO</name>
<evidence type="ECO:0000256" key="1">
    <source>
        <dbReference type="ARBA" id="ARBA00010134"/>
    </source>
</evidence>
<evidence type="ECO:0000259" key="9">
    <source>
        <dbReference type="PROSITE" id="PS50207"/>
    </source>
</evidence>
<evidence type="ECO:0000256" key="5">
    <source>
        <dbReference type="ARBA" id="ARBA00022807"/>
    </source>
</evidence>
<keyword evidence="4" id="KW-0378">Hydrolase</keyword>
<dbReference type="SMART" id="SM00115">
    <property type="entry name" value="CASc"/>
    <property type="match status" value="1"/>
</dbReference>
<dbReference type="VEuPathDB" id="VectorBase:AATE011604"/>
<dbReference type="InterPro" id="IPR029030">
    <property type="entry name" value="Caspase-like_dom_sf"/>
</dbReference>
<proteinExistence type="inferred from homology"/>
<evidence type="ECO:0000256" key="4">
    <source>
        <dbReference type="ARBA" id="ARBA00022801"/>
    </source>
</evidence>
<accession>A0A182J578</accession>
<dbReference type="InterPro" id="IPR033139">
    <property type="entry name" value="Caspase_cys_AS"/>
</dbReference>
<evidence type="ECO:0000256" key="3">
    <source>
        <dbReference type="ARBA" id="ARBA00022703"/>
    </source>
</evidence>
<dbReference type="PRINTS" id="PR00376">
    <property type="entry name" value="IL1BCENZYME"/>
</dbReference>
<keyword evidence="3" id="KW-0053">Apoptosis</keyword>
<dbReference type="InterPro" id="IPR001309">
    <property type="entry name" value="Pept_C14_p20"/>
</dbReference>
<keyword evidence="2" id="KW-0645">Protease</keyword>
<keyword evidence="5" id="KW-0788">Thiol protease</keyword>
<dbReference type="GO" id="GO:0045476">
    <property type="term" value="P:nurse cell apoptotic process"/>
    <property type="evidence" value="ECO:0007669"/>
    <property type="project" value="UniProtKB-ARBA"/>
</dbReference>
<dbReference type="InterPro" id="IPR015917">
    <property type="entry name" value="Pept_C14A"/>
</dbReference>
<dbReference type="InterPro" id="IPR016129">
    <property type="entry name" value="Caspase_his_AS"/>
</dbReference>
<dbReference type="GO" id="GO:0045751">
    <property type="term" value="P:negative regulation of Toll signaling pathway"/>
    <property type="evidence" value="ECO:0007669"/>
    <property type="project" value="UniProtKB-ARBA"/>
</dbReference>
<dbReference type="PROSITE" id="PS50207">
    <property type="entry name" value="CASPASE_P10"/>
    <property type="match status" value="1"/>
</dbReference>
<dbReference type="PROSITE" id="PS50208">
    <property type="entry name" value="CASPASE_P20"/>
    <property type="match status" value="1"/>
</dbReference>
<feature type="active site" evidence="7">
    <location>
        <position position="149"/>
    </location>
</feature>
<dbReference type="PROSITE" id="PS01122">
    <property type="entry name" value="CASPASE_CYS"/>
    <property type="match status" value="1"/>
</dbReference>
<dbReference type="CDD" id="cd00032">
    <property type="entry name" value="CASc"/>
    <property type="match status" value="1"/>
</dbReference>
<evidence type="ECO:0000256" key="8">
    <source>
        <dbReference type="RuleBase" id="RU003971"/>
    </source>
</evidence>
<evidence type="ECO:0000256" key="6">
    <source>
        <dbReference type="ARBA" id="ARBA00023145"/>
    </source>
</evidence>
<dbReference type="PANTHER" id="PTHR10454:SF232">
    <property type="entry name" value="AT03047P-RELATED"/>
    <property type="match status" value="1"/>
</dbReference>
<dbReference type="STRING" id="41427.A0A182J578"/>
<evidence type="ECO:0000256" key="7">
    <source>
        <dbReference type="PIRSR" id="PIRSR038001-1"/>
    </source>
</evidence>
<dbReference type="GO" id="GO:0043525">
    <property type="term" value="P:positive regulation of neuron apoptotic process"/>
    <property type="evidence" value="ECO:0007669"/>
    <property type="project" value="TreeGrafter"/>
</dbReference>
<dbReference type="InterPro" id="IPR002398">
    <property type="entry name" value="Pept_C14"/>
</dbReference>
<feature type="domain" description="Caspase family p20" evidence="10">
    <location>
        <begin position="74"/>
        <end position="195"/>
    </location>
</feature>
<dbReference type="Pfam" id="PF00656">
    <property type="entry name" value="Peptidase_C14"/>
    <property type="match status" value="1"/>
</dbReference>
<dbReference type="InterPro" id="IPR002138">
    <property type="entry name" value="Pept_C14_p10"/>
</dbReference>
<dbReference type="PROSITE" id="PS01121">
    <property type="entry name" value="CASPASE_HIS"/>
    <property type="match status" value="1"/>
</dbReference>
<evidence type="ECO:0000259" key="10">
    <source>
        <dbReference type="PROSITE" id="PS50208"/>
    </source>
</evidence>
<dbReference type="PANTHER" id="PTHR10454">
    <property type="entry name" value="CASPASE"/>
    <property type="match status" value="1"/>
</dbReference>
<dbReference type="FunFam" id="3.40.50.1460:FF:000001">
    <property type="entry name" value="Caspase-3 preproprotein"/>
    <property type="match status" value="1"/>
</dbReference>
<organism evidence="11">
    <name type="scientific">Anopheles atroparvus</name>
    <name type="common">European mosquito</name>
    <dbReference type="NCBI Taxonomy" id="41427"/>
    <lineage>
        <taxon>Eukaryota</taxon>
        <taxon>Metazoa</taxon>
        <taxon>Ecdysozoa</taxon>
        <taxon>Arthropoda</taxon>
        <taxon>Hexapoda</taxon>
        <taxon>Insecta</taxon>
        <taxon>Pterygota</taxon>
        <taxon>Neoptera</taxon>
        <taxon>Endopterygota</taxon>
        <taxon>Diptera</taxon>
        <taxon>Nematocera</taxon>
        <taxon>Culicoidea</taxon>
        <taxon>Culicidae</taxon>
        <taxon>Anophelinae</taxon>
        <taxon>Anopheles</taxon>
    </lineage>
</organism>
<dbReference type="GO" id="GO:0005737">
    <property type="term" value="C:cytoplasm"/>
    <property type="evidence" value="ECO:0007669"/>
    <property type="project" value="TreeGrafter"/>
</dbReference>
<sequence length="322" mass="36366">LKVKFRTRNRTSEGTNHIKHQMESDEATPDQLDTRRVVEPTLSPDVRSTIAGIAQTIGTAPPSHEETYNMTHKRRGIAVVINQVRFKGMKQRDGSDRDRDNICAALETLQFDVQVFDDLSRDKLFGALQLIADEDHSQHDCLVVVVMTHGSEDVLYASDSTYKVDRLWELFLGNACPSLLGKPKLFFIQACRGEKLDEGVLVQVDSVMMDTVDARSAQEGQRPLQYVIPTMADLLVMYSTYKGHYSWRNPTNGSWFVQSLSRELQANGGSKELLQLLTTVSRRVAYDYQSFVPDNAKMDAMKQMPCIVSMLTKAVFFPPKKP</sequence>
<dbReference type="AlphaFoldDB" id="A0A182J578"/>
<comment type="similarity">
    <text evidence="1 8">Belongs to the peptidase C14A family.</text>
</comment>
<feature type="active site" evidence="7">
    <location>
        <position position="191"/>
    </location>
</feature>